<evidence type="ECO:0000313" key="7">
    <source>
        <dbReference type="EMBL" id="TNN14787.1"/>
    </source>
</evidence>
<gene>
    <name evidence="7" type="ORF">EWB00_001947</name>
</gene>
<dbReference type="GO" id="GO:0008270">
    <property type="term" value="F:zinc ion binding"/>
    <property type="evidence" value="ECO:0007669"/>
    <property type="project" value="UniProtKB-KW"/>
</dbReference>
<dbReference type="InterPro" id="IPR017907">
    <property type="entry name" value="Znf_RING_CS"/>
</dbReference>
<evidence type="ECO:0000256" key="4">
    <source>
        <dbReference type="PROSITE-ProRule" id="PRU00175"/>
    </source>
</evidence>
<dbReference type="SMART" id="SM00184">
    <property type="entry name" value="RING"/>
    <property type="match status" value="1"/>
</dbReference>
<dbReference type="PANTHER" id="PTHR12109">
    <property type="entry name" value="RING FINGER PROTEIN 141-RELATED"/>
    <property type="match status" value="1"/>
</dbReference>
<reference evidence="7 8" key="3">
    <citation type="submission" date="2019-03" db="EMBL/GenBank/DDBJ databases">
        <title>An improved genome assembly of the fluke Schistosoma japonicum.</title>
        <authorList>
            <person name="Hu W."/>
            <person name="Luo F."/>
            <person name="Yin M."/>
            <person name="Mo X."/>
            <person name="Sun C."/>
            <person name="Wu Q."/>
            <person name="Zhu B."/>
            <person name="Xiang M."/>
            <person name="Wang J."/>
            <person name="Wang Y."/>
            <person name="Zhang T."/>
            <person name="Xu B."/>
            <person name="Zheng H."/>
            <person name="Feng Z."/>
        </authorList>
    </citation>
    <scope>NUCLEOTIDE SEQUENCE [LARGE SCALE GENOMIC DNA]</scope>
    <source>
        <strain evidence="7">HuSjv2</strain>
        <tissue evidence="7">Worms</tissue>
    </source>
</reference>
<protein>
    <submittedName>
        <fullName evidence="7">E3 ubiquitin-protein ligase rnf8-A</fullName>
    </submittedName>
    <submittedName>
        <fullName evidence="6">SJCHGC06586 protein</fullName>
    </submittedName>
</protein>
<dbReference type="Pfam" id="PF13639">
    <property type="entry name" value="zf-RING_2"/>
    <property type="match status" value="1"/>
</dbReference>
<dbReference type="PROSITE" id="PS50089">
    <property type="entry name" value="ZF_RING_2"/>
    <property type="match status" value="1"/>
</dbReference>
<organism evidence="6">
    <name type="scientific">Schistosoma japonicum</name>
    <name type="common">Blood fluke</name>
    <dbReference type="NCBI Taxonomy" id="6182"/>
    <lineage>
        <taxon>Eukaryota</taxon>
        <taxon>Metazoa</taxon>
        <taxon>Spiralia</taxon>
        <taxon>Lophotrochozoa</taxon>
        <taxon>Platyhelminthes</taxon>
        <taxon>Trematoda</taxon>
        <taxon>Digenea</taxon>
        <taxon>Strigeidida</taxon>
        <taxon>Schistosomatoidea</taxon>
        <taxon>Schistosomatidae</taxon>
        <taxon>Schistosoma</taxon>
    </lineage>
</organism>
<proteinExistence type="evidence at transcript level"/>
<accession>Q5DB14</accession>
<reference evidence="6" key="2">
    <citation type="journal article" date="2006" name="PLoS Pathog.">
        <title>New perspectives on host-parasite interplay by comparative transcriptomic and proteomic analyses of Schistosoma japonicum.</title>
        <authorList>
            <person name="Liu F."/>
            <person name="Lu J."/>
            <person name="Hu W."/>
            <person name="Wang S.Y."/>
            <person name="Cui S.J."/>
            <person name="Chi M."/>
            <person name="Yan Q."/>
            <person name="Wang X.R."/>
            <person name="Song H.D."/>
            <person name="Xu X.N."/>
            <person name="Wang J.J."/>
            <person name="Zhang X.L."/>
            <person name="Zhang X."/>
            <person name="Wang Z.Q."/>
            <person name="Xue C.L."/>
            <person name="Brindley P.J."/>
            <person name="McManus D.P."/>
            <person name="Yang P.Y."/>
            <person name="Feng Z."/>
            <person name="Chen Z."/>
            <person name="Han Z.G."/>
        </authorList>
    </citation>
    <scope>NUCLEOTIDE SEQUENCE</scope>
</reference>
<dbReference type="STRING" id="6182.Q5DB14"/>
<dbReference type="InterPro" id="IPR013083">
    <property type="entry name" value="Znf_RING/FYVE/PHD"/>
</dbReference>
<dbReference type="SUPFAM" id="SSF57850">
    <property type="entry name" value="RING/U-box"/>
    <property type="match status" value="1"/>
</dbReference>
<evidence type="ECO:0000313" key="8">
    <source>
        <dbReference type="Proteomes" id="UP000311919"/>
    </source>
</evidence>
<dbReference type="InterPro" id="IPR001841">
    <property type="entry name" value="Znf_RING"/>
</dbReference>
<dbReference type="EMBL" id="AY815260">
    <property type="protein sequence ID" value="AAW26992.1"/>
    <property type="molecule type" value="mRNA"/>
</dbReference>
<evidence type="ECO:0000256" key="2">
    <source>
        <dbReference type="ARBA" id="ARBA00022771"/>
    </source>
</evidence>
<dbReference type="OrthoDB" id="5330228at2759"/>
<dbReference type="InterPro" id="IPR047126">
    <property type="entry name" value="RNF141-like"/>
</dbReference>
<evidence type="ECO:0000259" key="5">
    <source>
        <dbReference type="PROSITE" id="PS50089"/>
    </source>
</evidence>
<sequence length="202" mass="23415">MMIDTSTNMKLSFINRSTQVTEVLPTCLVDAQSYTRQISETFDDIMNQLETYKNTPFIDLDDVQLTDNKSLDHLIKESFTCSICRGLLVRARLLPCGHHFCRECLYYWFKIRHACPLCRTCIRTNVSALHVDNFLDELVDRGCNEALKCQRKQRKAEQTSAILDCKYDRRNSENLLRTVVESYVQTTAYVDSTQSNVWTNSS</sequence>
<keyword evidence="3" id="KW-0862">Zinc</keyword>
<dbReference type="AlphaFoldDB" id="Q5DB14"/>
<evidence type="ECO:0000256" key="1">
    <source>
        <dbReference type="ARBA" id="ARBA00022723"/>
    </source>
</evidence>
<evidence type="ECO:0000256" key="3">
    <source>
        <dbReference type="ARBA" id="ARBA00022833"/>
    </source>
</evidence>
<keyword evidence="8" id="KW-1185">Reference proteome</keyword>
<keyword evidence="2 4" id="KW-0863">Zinc-finger</keyword>
<name>Q5DB14_SCHJA</name>
<dbReference type="Gene3D" id="3.30.40.10">
    <property type="entry name" value="Zinc/RING finger domain, C3HC4 (zinc finger)"/>
    <property type="match status" value="1"/>
</dbReference>
<keyword evidence="1" id="KW-0479">Metal-binding</keyword>
<dbReference type="Proteomes" id="UP000311919">
    <property type="component" value="Unassembled WGS sequence"/>
</dbReference>
<dbReference type="EMBL" id="SKCS01000166">
    <property type="protein sequence ID" value="TNN14787.1"/>
    <property type="molecule type" value="Genomic_DNA"/>
</dbReference>
<dbReference type="PANTHER" id="PTHR12109:SF5">
    <property type="entry name" value="RING-TYPE DOMAIN-CONTAINING PROTEIN"/>
    <property type="match status" value="1"/>
</dbReference>
<dbReference type="PROSITE" id="PS00518">
    <property type="entry name" value="ZF_RING_1"/>
    <property type="match status" value="1"/>
</dbReference>
<reference evidence="6" key="1">
    <citation type="submission" date="2004-11" db="EMBL/GenBank/DDBJ databases">
        <title>The full-length cDNA sequences of Schistosoma japonicum genes.</title>
        <authorList>
            <person name="Han Z."/>
        </authorList>
    </citation>
    <scope>NUCLEOTIDE SEQUENCE</scope>
</reference>
<evidence type="ECO:0000313" key="6">
    <source>
        <dbReference type="EMBL" id="AAW26992.1"/>
    </source>
</evidence>
<feature type="domain" description="RING-type" evidence="5">
    <location>
        <begin position="81"/>
        <end position="119"/>
    </location>
</feature>